<evidence type="ECO:0000313" key="5">
    <source>
        <dbReference type="Proteomes" id="UP001271640"/>
    </source>
</evidence>
<organism evidence="4 5">
    <name type="scientific">Xenorhabdus littoralis</name>
    <dbReference type="NCBI Taxonomy" id="2582835"/>
    <lineage>
        <taxon>Bacteria</taxon>
        <taxon>Pseudomonadati</taxon>
        <taxon>Pseudomonadota</taxon>
        <taxon>Gammaproteobacteria</taxon>
        <taxon>Enterobacterales</taxon>
        <taxon>Morganellaceae</taxon>
        <taxon>Xenorhabdus</taxon>
    </lineage>
</organism>
<reference evidence="5" key="1">
    <citation type="journal article" date="2024" name="Toxins">
        <title>Genome Sequence Analysis of Native Xenorhabdus Strains Isolated from Entomopathogenic Nematodes in Argentina.</title>
        <authorList>
            <person name="Palma L."/>
            <person name="Frizzo L."/>
            <person name="Kaiser S."/>
            <person name="Berry C."/>
            <person name="Caballero P."/>
            <person name="Bode H.B."/>
            <person name="Del Valle E.E."/>
        </authorList>
    </citation>
    <scope>NUCLEOTIDE SEQUENCE [LARGE SCALE GENOMIC DNA]</scope>
    <source>
        <strain evidence="5">Reich</strain>
    </source>
</reference>
<dbReference type="Proteomes" id="UP001271640">
    <property type="component" value="Unassembled WGS sequence"/>
</dbReference>
<keyword evidence="5" id="KW-1185">Reference proteome</keyword>
<feature type="region of interest" description="Disordered" evidence="1">
    <location>
        <begin position="1"/>
        <end position="29"/>
    </location>
</feature>
<gene>
    <name evidence="4" type="ORF">FE394_04800</name>
</gene>
<evidence type="ECO:0000259" key="2">
    <source>
        <dbReference type="Pfam" id="PF11195"/>
    </source>
</evidence>
<feature type="domain" description="DUF7823" evidence="3">
    <location>
        <begin position="151"/>
        <end position="265"/>
    </location>
</feature>
<comment type="caution">
    <text evidence="4">The sequence shown here is derived from an EMBL/GenBank/DDBJ whole genome shotgun (WGS) entry which is preliminary data.</text>
</comment>
<evidence type="ECO:0000259" key="3">
    <source>
        <dbReference type="Pfam" id="PF25136"/>
    </source>
</evidence>
<evidence type="ECO:0000256" key="1">
    <source>
        <dbReference type="SAM" id="MobiDB-lite"/>
    </source>
</evidence>
<dbReference type="InterPro" id="IPR056725">
    <property type="entry name" value="DUF7823"/>
</dbReference>
<dbReference type="Pfam" id="PF11195">
    <property type="entry name" value="Tad2-like"/>
    <property type="match status" value="1"/>
</dbReference>
<dbReference type="Pfam" id="PF25136">
    <property type="entry name" value="DUF7823"/>
    <property type="match status" value="1"/>
</dbReference>
<dbReference type="RefSeq" id="WP_319925266.1">
    <property type="nucleotide sequence ID" value="NZ_VCDP01000015.1"/>
</dbReference>
<sequence length="265" mass="30708">MSEINKPENTDPNNPFNQKQKQYQANDDNSNVPWGSFPWALLRVYSGKSVTRFGWISKVNYIKLIPRSTRDNGTYTLPQIWICDAYSEQVWTPTQEDLMANDWEQLSESKEYEMSFDLTVGSDGSRWGYSYDPRGKPLHGYFGKFQILPNKNKDDITNNIIGSFAFYYDVTSVDPIIRWSITTEPNNKALNTVLELFKYNYLAIKADNVFYYLGKSSDPLIDKNNVPGDVYLAANIYDESDDIDRFGSLLEKSVGKTIRIYCYWR</sequence>
<dbReference type="EMBL" id="VCDP01000015">
    <property type="protein sequence ID" value="MDX7998527.1"/>
    <property type="molecule type" value="Genomic_DNA"/>
</dbReference>
<accession>A0ABU4SIP0</accession>
<feature type="compositionally biased region" description="Polar residues" evidence="1">
    <location>
        <begin position="10"/>
        <end position="29"/>
    </location>
</feature>
<name>A0ABU4SIP0_9GAMM</name>
<protein>
    <submittedName>
        <fullName evidence="4">DUF2829 domain-containing protein</fullName>
    </submittedName>
</protein>
<evidence type="ECO:0000313" key="4">
    <source>
        <dbReference type="EMBL" id="MDX7998527.1"/>
    </source>
</evidence>
<proteinExistence type="predicted"/>
<dbReference type="InterPro" id="IPR021361">
    <property type="entry name" value="Tad2-like_dom"/>
</dbReference>
<feature type="domain" description="Thoeris anti-defense 2-like" evidence="2">
    <location>
        <begin position="36"/>
        <end position="104"/>
    </location>
</feature>